<proteinExistence type="predicted"/>
<dbReference type="InterPro" id="IPR050194">
    <property type="entry name" value="Glycosyltransferase_grp1"/>
</dbReference>
<dbReference type="Pfam" id="PF00534">
    <property type="entry name" value="Glycos_transf_1"/>
    <property type="match status" value="1"/>
</dbReference>
<feature type="domain" description="Glycosyl transferase family 1" evidence="1">
    <location>
        <begin position="217"/>
        <end position="300"/>
    </location>
</feature>
<organism evidence="2 3">
    <name type="scientific">Ralstonia mannitolilytica</name>
    <dbReference type="NCBI Taxonomy" id="105219"/>
    <lineage>
        <taxon>Bacteria</taxon>
        <taxon>Pseudomonadati</taxon>
        <taxon>Pseudomonadota</taxon>
        <taxon>Betaproteobacteria</taxon>
        <taxon>Burkholderiales</taxon>
        <taxon>Burkholderiaceae</taxon>
        <taxon>Ralstonia</taxon>
    </lineage>
</organism>
<dbReference type="PANTHER" id="PTHR45947">
    <property type="entry name" value="SULFOQUINOVOSYL TRANSFERASE SQD2"/>
    <property type="match status" value="1"/>
</dbReference>
<protein>
    <submittedName>
        <fullName evidence="2">N-acetyl-alpha-D-glucosaminyl L-malate synthase BshA</fullName>
    </submittedName>
</protein>
<sequence length="330" mass="36788">MKRSTARRLRILTWHVHGNYLYYLSQVPHDFYLVTRPPDASGCVPPGYAGKVGALPWGDNVHEVPFDAVAGERFDAVLFQSRVHWEQDRLTVLSPAQRALPTIYLEHDPPQEHPTNTRHWVQDPNVLLVHVTPFNALMWDSGITPTRVIEHGVHLPVPARYSGDLARGIVVVNHLARRGRRLGADVFDTLRRQVPLDLVGMGAEDAGGIGEVGNLHLPAFCARYRFFFNPIRYTSLGLAVVEAMTIGMPIVGLATTEMSTVIDSGHNGYVDTRLDALADAMHTLLHDPALARRWGDAARDTARQRFGIDRFVADWLDAFDAVMANRQEAA</sequence>
<evidence type="ECO:0000313" key="3">
    <source>
        <dbReference type="Proteomes" id="UP000255008"/>
    </source>
</evidence>
<dbReference type="RefSeq" id="WP_045218948.1">
    <property type="nucleotide sequence ID" value="NZ_BAAAEC010000011.1"/>
</dbReference>
<dbReference type="EMBL" id="UGVE01000002">
    <property type="protein sequence ID" value="SUE36189.1"/>
    <property type="molecule type" value="Genomic_DNA"/>
</dbReference>
<dbReference type="InterPro" id="IPR001296">
    <property type="entry name" value="Glyco_trans_1"/>
</dbReference>
<accession>A0AAJ4ZQF2</accession>
<evidence type="ECO:0000313" key="2">
    <source>
        <dbReference type="EMBL" id="SUE36189.1"/>
    </source>
</evidence>
<dbReference type="PANTHER" id="PTHR45947:SF3">
    <property type="entry name" value="SULFOQUINOVOSYL TRANSFERASE SQD2"/>
    <property type="match status" value="1"/>
</dbReference>
<dbReference type="Proteomes" id="UP000255008">
    <property type="component" value="Unassembled WGS sequence"/>
</dbReference>
<gene>
    <name evidence="2" type="ORF">NCTC10894_04208</name>
</gene>
<dbReference type="Gene3D" id="3.40.50.2000">
    <property type="entry name" value="Glycogen Phosphorylase B"/>
    <property type="match status" value="1"/>
</dbReference>
<dbReference type="SUPFAM" id="SSF53756">
    <property type="entry name" value="UDP-Glycosyltransferase/glycogen phosphorylase"/>
    <property type="match status" value="1"/>
</dbReference>
<name>A0AAJ4ZQF2_9RALS</name>
<dbReference type="GeneID" id="34793426"/>
<reference evidence="2 3" key="1">
    <citation type="submission" date="2018-06" db="EMBL/GenBank/DDBJ databases">
        <authorList>
            <consortium name="Pathogen Informatics"/>
            <person name="Doyle S."/>
        </authorList>
    </citation>
    <scope>NUCLEOTIDE SEQUENCE [LARGE SCALE GENOMIC DNA]</scope>
    <source>
        <strain evidence="2 3">NCTC10894</strain>
    </source>
</reference>
<dbReference type="CDD" id="cd03801">
    <property type="entry name" value="GT4_PimA-like"/>
    <property type="match status" value="1"/>
</dbReference>
<evidence type="ECO:0000259" key="1">
    <source>
        <dbReference type="Pfam" id="PF00534"/>
    </source>
</evidence>
<comment type="caution">
    <text evidence="2">The sequence shown here is derived from an EMBL/GenBank/DDBJ whole genome shotgun (WGS) entry which is preliminary data.</text>
</comment>
<dbReference type="AlphaFoldDB" id="A0AAJ4ZQF2"/>
<dbReference type="GO" id="GO:0016757">
    <property type="term" value="F:glycosyltransferase activity"/>
    <property type="evidence" value="ECO:0007669"/>
    <property type="project" value="TreeGrafter"/>
</dbReference>
<dbReference type="KEGG" id="rmn:TK49_18705"/>